<protein>
    <recommendedName>
        <fullName evidence="1">PDZ domain-containing protein</fullName>
    </recommendedName>
</protein>
<keyword evidence="3" id="KW-1185">Reference proteome</keyword>
<organism evidence="2 3">
    <name type="scientific">Ridgeia piscesae</name>
    <name type="common">Tubeworm</name>
    <dbReference type="NCBI Taxonomy" id="27915"/>
    <lineage>
        <taxon>Eukaryota</taxon>
        <taxon>Metazoa</taxon>
        <taxon>Spiralia</taxon>
        <taxon>Lophotrochozoa</taxon>
        <taxon>Annelida</taxon>
        <taxon>Polychaeta</taxon>
        <taxon>Sedentaria</taxon>
        <taxon>Canalipalpata</taxon>
        <taxon>Sabellida</taxon>
        <taxon>Siboglinidae</taxon>
        <taxon>Ridgeia</taxon>
    </lineage>
</organism>
<dbReference type="PANTHER" id="PTHR15545:SF8">
    <property type="entry name" value="SLO-INTERACTING PROTEIN 1"/>
    <property type="match status" value="1"/>
</dbReference>
<dbReference type="CDD" id="cd06716">
    <property type="entry name" value="PDZ2-PDZRN4-like"/>
    <property type="match status" value="1"/>
</dbReference>
<dbReference type="EMBL" id="JAODUO010000086">
    <property type="protein sequence ID" value="KAK2190218.1"/>
    <property type="molecule type" value="Genomic_DNA"/>
</dbReference>
<dbReference type="InterPro" id="IPR036034">
    <property type="entry name" value="PDZ_sf"/>
</dbReference>
<dbReference type="InterPro" id="IPR001478">
    <property type="entry name" value="PDZ"/>
</dbReference>
<evidence type="ECO:0000259" key="1">
    <source>
        <dbReference type="PROSITE" id="PS50106"/>
    </source>
</evidence>
<proteinExistence type="predicted"/>
<reference evidence="2" key="1">
    <citation type="journal article" date="2023" name="Mol. Biol. Evol.">
        <title>Third-Generation Sequencing Reveals the Adaptive Role of the Epigenome in Three Deep-Sea Polychaetes.</title>
        <authorList>
            <person name="Perez M."/>
            <person name="Aroh O."/>
            <person name="Sun Y."/>
            <person name="Lan Y."/>
            <person name="Juniper S.K."/>
            <person name="Young C.R."/>
            <person name="Angers B."/>
            <person name="Qian P.Y."/>
        </authorList>
    </citation>
    <scope>NUCLEOTIDE SEQUENCE</scope>
    <source>
        <strain evidence="2">R07B-5</strain>
    </source>
</reference>
<dbReference type="InterPro" id="IPR051971">
    <property type="entry name" value="E3_ubiquitin-PDZ_ligase"/>
</dbReference>
<evidence type="ECO:0000313" key="2">
    <source>
        <dbReference type="EMBL" id="KAK2190218.1"/>
    </source>
</evidence>
<gene>
    <name evidence="2" type="ORF">NP493_87g13002</name>
</gene>
<accession>A0AAD9P8M0</accession>
<sequence length="291" mass="32579">MVAFQVNGHDLASSTHDEAVEAFRTAKEPIIVEVLRRVATHNNNMKSKTPPPSPTMVTVATQTEEYTDELLLPISPTSLYYDTIHSPFGNLVQPSTRRGIAFAGNDEFGLTDIEMANDIEYSDGFYEDKNNFEMEYEEVTLRRTTSEEKVGLTLCYGSADDDVTDIFISEVEPYSVAARDGRIREGDQILQINGVDVHCREQAIRLFAGNHSDISLLLAHPQIIPMDDGFMDEAAAMEELHLDILEQKHAKAKVMLSQVKTTIHWLVPAHSTIACQRVIAIREEIEESVVL</sequence>
<dbReference type="SUPFAM" id="SSF50156">
    <property type="entry name" value="PDZ domain-like"/>
    <property type="match status" value="2"/>
</dbReference>
<dbReference type="AlphaFoldDB" id="A0AAD9P8M0"/>
<dbReference type="Gene3D" id="2.30.42.10">
    <property type="match status" value="1"/>
</dbReference>
<evidence type="ECO:0000313" key="3">
    <source>
        <dbReference type="Proteomes" id="UP001209878"/>
    </source>
</evidence>
<dbReference type="PROSITE" id="PS50106">
    <property type="entry name" value="PDZ"/>
    <property type="match status" value="1"/>
</dbReference>
<dbReference type="Proteomes" id="UP001209878">
    <property type="component" value="Unassembled WGS sequence"/>
</dbReference>
<name>A0AAD9P8M0_RIDPI</name>
<dbReference type="PANTHER" id="PTHR15545">
    <property type="entry name" value="PDZ DOMAIN CONTAINING RING FINGER PROTEIN 3, 4"/>
    <property type="match status" value="1"/>
</dbReference>
<dbReference type="Pfam" id="PF00595">
    <property type="entry name" value="PDZ"/>
    <property type="match status" value="1"/>
</dbReference>
<feature type="domain" description="PDZ" evidence="1">
    <location>
        <begin position="138"/>
        <end position="222"/>
    </location>
</feature>
<comment type="caution">
    <text evidence="2">The sequence shown here is derived from an EMBL/GenBank/DDBJ whole genome shotgun (WGS) entry which is preliminary data.</text>
</comment>
<dbReference type="SMART" id="SM00228">
    <property type="entry name" value="PDZ"/>
    <property type="match status" value="1"/>
</dbReference>